<evidence type="ECO:0000313" key="2">
    <source>
        <dbReference type="EMBL" id="CAF4791089.1"/>
    </source>
</evidence>
<feature type="compositionally biased region" description="Basic and acidic residues" evidence="1">
    <location>
        <begin position="69"/>
        <end position="80"/>
    </location>
</feature>
<dbReference type="EMBL" id="CAJOBI010146308">
    <property type="protein sequence ID" value="CAF4791089.1"/>
    <property type="molecule type" value="Genomic_DNA"/>
</dbReference>
<feature type="non-terminal residue" evidence="3">
    <location>
        <position position="80"/>
    </location>
</feature>
<evidence type="ECO:0000313" key="4">
    <source>
        <dbReference type="Proteomes" id="UP000676336"/>
    </source>
</evidence>
<dbReference type="EMBL" id="CAJOBI010163717">
    <property type="protein sequence ID" value="CAF4861188.1"/>
    <property type="molecule type" value="Genomic_DNA"/>
</dbReference>
<feature type="region of interest" description="Disordered" evidence="1">
    <location>
        <begin position="56"/>
        <end position="80"/>
    </location>
</feature>
<reference evidence="3" key="1">
    <citation type="submission" date="2021-02" db="EMBL/GenBank/DDBJ databases">
        <authorList>
            <person name="Nowell W R."/>
        </authorList>
    </citation>
    <scope>NUCLEOTIDE SEQUENCE</scope>
</reference>
<protein>
    <submittedName>
        <fullName evidence="3">Uncharacterized protein</fullName>
    </submittedName>
</protein>
<evidence type="ECO:0000313" key="3">
    <source>
        <dbReference type="EMBL" id="CAF4861188.1"/>
    </source>
</evidence>
<proteinExistence type="predicted"/>
<dbReference type="AlphaFoldDB" id="A0A8S3C037"/>
<organism evidence="3 4">
    <name type="scientific">Rotaria magnacalcarata</name>
    <dbReference type="NCBI Taxonomy" id="392030"/>
    <lineage>
        <taxon>Eukaryota</taxon>
        <taxon>Metazoa</taxon>
        <taxon>Spiralia</taxon>
        <taxon>Gnathifera</taxon>
        <taxon>Rotifera</taxon>
        <taxon>Eurotatoria</taxon>
        <taxon>Bdelloidea</taxon>
        <taxon>Philodinida</taxon>
        <taxon>Philodinidae</taxon>
        <taxon>Rotaria</taxon>
    </lineage>
</organism>
<comment type="caution">
    <text evidence="3">The sequence shown here is derived from an EMBL/GenBank/DDBJ whole genome shotgun (WGS) entry which is preliminary data.</text>
</comment>
<sequence>SSAITLEAERSPSYFNILDDNIIPVSSEHIYINLQYHDDKPPVIPTRTTKQVQFSIQMSPPPPAIPPRNEQKQDTHSLSS</sequence>
<evidence type="ECO:0000256" key="1">
    <source>
        <dbReference type="SAM" id="MobiDB-lite"/>
    </source>
</evidence>
<name>A0A8S3C037_9BILA</name>
<gene>
    <name evidence="2" type="ORF">SMN809_LOCUS46759</name>
    <name evidence="3" type="ORF">SMN809_LOCUS49867</name>
</gene>
<dbReference type="Proteomes" id="UP000676336">
    <property type="component" value="Unassembled WGS sequence"/>
</dbReference>
<accession>A0A8S3C037</accession>
<feature type="non-terminal residue" evidence="3">
    <location>
        <position position="1"/>
    </location>
</feature>